<dbReference type="EC" id="5.2.1.8" evidence="4"/>
<dbReference type="KEGG" id="cch:Cag_0028"/>
<dbReference type="Pfam" id="PF09312">
    <property type="entry name" value="SurA_N"/>
    <property type="match status" value="1"/>
</dbReference>
<dbReference type="SUPFAM" id="SSF54534">
    <property type="entry name" value="FKBP-like"/>
    <property type="match status" value="2"/>
</dbReference>
<dbReference type="PANTHER" id="PTHR47245">
    <property type="entry name" value="PEPTIDYLPROLYL ISOMERASE"/>
    <property type="match status" value="1"/>
</dbReference>
<dbReference type="InterPro" id="IPR046357">
    <property type="entry name" value="PPIase_dom_sf"/>
</dbReference>
<keyword evidence="2 4" id="KW-0413">Isomerase</keyword>
<keyword evidence="2" id="KW-0697">Rotamase</keyword>
<evidence type="ECO:0000256" key="1">
    <source>
        <dbReference type="ARBA" id="ARBA00022764"/>
    </source>
</evidence>
<protein>
    <submittedName>
        <fullName evidence="4">Peptidyl-prolyl cis-trans isomerase SurA</fullName>
        <ecNumber evidence="4">5.2.1.8</ecNumber>
    </submittedName>
</protein>
<gene>
    <name evidence="4" type="ordered locus">Cag_0028</name>
</gene>
<dbReference type="InterPro" id="IPR027304">
    <property type="entry name" value="Trigger_fact/SurA_dom_sf"/>
</dbReference>
<dbReference type="InterPro" id="IPR050245">
    <property type="entry name" value="PrsA_foldase"/>
</dbReference>
<evidence type="ECO:0000259" key="3">
    <source>
        <dbReference type="PROSITE" id="PS50198"/>
    </source>
</evidence>
<feature type="domain" description="PpiC" evidence="3">
    <location>
        <begin position="278"/>
        <end position="391"/>
    </location>
</feature>
<dbReference type="HOGENOM" id="CLU_034646_13_0_10"/>
<name>Q3ANT7_CHLCH</name>
<dbReference type="eggNOG" id="COG0760">
    <property type="taxonomic scope" value="Bacteria"/>
</dbReference>
<accession>Q3ANT7</accession>
<dbReference type="InterPro" id="IPR015391">
    <property type="entry name" value="SurA_N"/>
</dbReference>
<keyword evidence="1" id="KW-0574">Periplasm</keyword>
<dbReference type="Gene3D" id="1.10.4030.10">
    <property type="entry name" value="Porin chaperone SurA, peptide-binding domain"/>
    <property type="match status" value="1"/>
</dbReference>
<dbReference type="PROSITE" id="PS01096">
    <property type="entry name" value="PPIC_PPIASE_1"/>
    <property type="match status" value="1"/>
</dbReference>
<feature type="domain" description="PpiC" evidence="3">
    <location>
        <begin position="175"/>
        <end position="275"/>
    </location>
</feature>
<sequence length="438" mass="48787">MKKNSLKHIVLAGTLLLVAAPHVLRSEVVDRVVAVVGNDAIFQSDINRRAAMLRAQYPDLAKEQSVPRNILQGMVEQKLLVTKARLDSVTVESAQVDATTLERLRQIVARFPTKQAMERQLGMTLPALRESIREELTNQQLADKLRRKKTALASVTYDEVMAFYRDNRGQIAPADEQVSVSQIIKYAAVTPESRKEAAAVMQSIQQELQAGADFGELARKYSQDPGSATSGGDLGFVRKGQLVARFEQVAFALKEGEVSEVVETRYGLHLIQMLNRDDNSIHVRHILRRMERSTDDFKEANSTLASAYESVVSGKESFADAAKRLSDDDVSAARGGQLVAAGASRQTVPLNKLFPQMRSLLGALKVGDVSRPQLIEPPQGEPFYAIFKLNERIPAHPVDPQKDYSVVEELALDAKKEQLFSEWMESLYKEVYVHRVNM</sequence>
<dbReference type="Gene3D" id="3.10.50.40">
    <property type="match status" value="2"/>
</dbReference>
<dbReference type="SUPFAM" id="SSF109998">
    <property type="entry name" value="Triger factor/SurA peptide-binding domain-like"/>
    <property type="match status" value="1"/>
</dbReference>
<evidence type="ECO:0000256" key="2">
    <source>
        <dbReference type="PROSITE-ProRule" id="PRU00278"/>
    </source>
</evidence>
<reference evidence="4" key="1">
    <citation type="submission" date="2005-08" db="EMBL/GenBank/DDBJ databases">
        <title>Complete sequence of Chlorobium chlorochromatii CaD3.</title>
        <authorList>
            <person name="Copeland A."/>
            <person name="Lucas S."/>
            <person name="Lapidus A."/>
            <person name="Barry K."/>
            <person name="Detter J.C."/>
            <person name="Glavina T."/>
            <person name="Hammon N."/>
            <person name="Israni S."/>
            <person name="Pitluck S."/>
            <person name="Bryant D."/>
            <person name="Schmutz J."/>
            <person name="Larimer F."/>
            <person name="Land M."/>
            <person name="Kyrpides N."/>
            <person name="Ivanova N."/>
            <person name="Richardson P."/>
        </authorList>
    </citation>
    <scope>NUCLEOTIDE SEQUENCE [LARGE SCALE GENOMIC DNA]</scope>
    <source>
        <strain evidence="4">CaD3</strain>
    </source>
</reference>
<dbReference type="STRING" id="340177.Cag_0028"/>
<dbReference type="GO" id="GO:0003755">
    <property type="term" value="F:peptidyl-prolyl cis-trans isomerase activity"/>
    <property type="evidence" value="ECO:0007669"/>
    <property type="project" value="UniProtKB-KW"/>
</dbReference>
<organism evidence="4">
    <name type="scientific">Chlorobium chlorochromatii (strain CaD3)</name>
    <dbReference type="NCBI Taxonomy" id="340177"/>
    <lineage>
        <taxon>Bacteria</taxon>
        <taxon>Pseudomonadati</taxon>
        <taxon>Chlorobiota</taxon>
        <taxon>Chlorobiia</taxon>
        <taxon>Chlorobiales</taxon>
        <taxon>Chlorobiaceae</taxon>
        <taxon>Chlorobium/Pelodictyon group</taxon>
        <taxon>Chlorobium</taxon>
    </lineage>
</organism>
<dbReference type="Pfam" id="PF00639">
    <property type="entry name" value="Rotamase"/>
    <property type="match status" value="2"/>
</dbReference>
<dbReference type="InterPro" id="IPR000297">
    <property type="entry name" value="PPIase_PpiC"/>
</dbReference>
<dbReference type="InterPro" id="IPR023058">
    <property type="entry name" value="PPIase_PpiC_CS"/>
</dbReference>
<dbReference type="PANTHER" id="PTHR47245:SF2">
    <property type="entry name" value="PEPTIDYL-PROLYL CIS-TRANS ISOMERASE HP_0175-RELATED"/>
    <property type="match status" value="1"/>
</dbReference>
<dbReference type="PROSITE" id="PS50198">
    <property type="entry name" value="PPIC_PPIASE_2"/>
    <property type="match status" value="2"/>
</dbReference>
<proteinExistence type="predicted"/>
<dbReference type="EMBL" id="CP000108">
    <property type="protein sequence ID" value="ABB27307.1"/>
    <property type="molecule type" value="Genomic_DNA"/>
</dbReference>
<dbReference type="AlphaFoldDB" id="Q3ANT7"/>
<evidence type="ECO:0000313" key="4">
    <source>
        <dbReference type="EMBL" id="ABB27307.1"/>
    </source>
</evidence>